<keyword evidence="1" id="KW-0862">Zinc</keyword>
<proteinExistence type="predicted"/>
<dbReference type="Proteomes" id="UP000596742">
    <property type="component" value="Unassembled WGS sequence"/>
</dbReference>
<dbReference type="CDD" id="cd19776">
    <property type="entry name" value="Bbox2_TRIM25_C-IV"/>
    <property type="match status" value="1"/>
</dbReference>
<keyword evidence="1" id="KW-0479">Metal-binding</keyword>
<dbReference type="Pfam" id="PF22586">
    <property type="entry name" value="ANCHR-like_BBOX"/>
    <property type="match status" value="1"/>
</dbReference>
<feature type="domain" description="B box-type" evidence="3">
    <location>
        <begin position="2"/>
        <end position="52"/>
    </location>
</feature>
<dbReference type="AlphaFoldDB" id="A0A8B6ELH3"/>
<evidence type="ECO:0000313" key="5">
    <source>
        <dbReference type="Proteomes" id="UP000596742"/>
    </source>
</evidence>
<feature type="coiled-coil region" evidence="2">
    <location>
        <begin position="130"/>
        <end position="161"/>
    </location>
</feature>
<organism evidence="4 5">
    <name type="scientific">Mytilus galloprovincialis</name>
    <name type="common">Mediterranean mussel</name>
    <dbReference type="NCBI Taxonomy" id="29158"/>
    <lineage>
        <taxon>Eukaryota</taxon>
        <taxon>Metazoa</taxon>
        <taxon>Spiralia</taxon>
        <taxon>Lophotrochozoa</taxon>
        <taxon>Mollusca</taxon>
        <taxon>Bivalvia</taxon>
        <taxon>Autobranchia</taxon>
        <taxon>Pteriomorphia</taxon>
        <taxon>Mytilida</taxon>
        <taxon>Mytiloidea</taxon>
        <taxon>Mytilidae</taxon>
        <taxon>Mytilinae</taxon>
        <taxon>Mytilus</taxon>
    </lineage>
</organism>
<gene>
    <name evidence="4" type="ORF">MGAL_10B076333</name>
</gene>
<keyword evidence="5" id="KW-1185">Reference proteome</keyword>
<dbReference type="OrthoDB" id="6101884at2759"/>
<dbReference type="GO" id="GO:0008270">
    <property type="term" value="F:zinc ion binding"/>
    <property type="evidence" value="ECO:0007669"/>
    <property type="project" value="UniProtKB-KW"/>
</dbReference>
<evidence type="ECO:0000313" key="4">
    <source>
        <dbReference type="EMBL" id="VDI35513.1"/>
    </source>
</evidence>
<reference evidence="4" key="1">
    <citation type="submission" date="2018-11" db="EMBL/GenBank/DDBJ databases">
        <authorList>
            <person name="Alioto T."/>
            <person name="Alioto T."/>
        </authorList>
    </citation>
    <scope>NUCLEOTIDE SEQUENCE</scope>
</reference>
<dbReference type="InterPro" id="IPR047153">
    <property type="entry name" value="TRIM45/56/19-like"/>
</dbReference>
<name>A0A8B6ELH3_MYTGA</name>
<dbReference type="Gene3D" id="3.30.160.60">
    <property type="entry name" value="Classic Zinc Finger"/>
    <property type="match status" value="1"/>
</dbReference>
<evidence type="ECO:0000256" key="2">
    <source>
        <dbReference type="SAM" id="Coils"/>
    </source>
</evidence>
<keyword evidence="1" id="KW-0863">Zinc-finger</keyword>
<sequence>MSDLILCGPCGYAENNEKAETWCTVCEDGLCADCAKVHKSIKTTRNHRLISTEDYRQIENISVSLNCEDHEKRFELYCKTHDVAVCLGCVPTHHRTCTDVIPLEKAAANAKQSTALADLEDTLTVTIQNIEQIIADRDSASKKLEDQKKTIKNTINATRTRIMDKLADLEQKLLHELDLKHDDCKSEERKILTGLKKSERDLTCLKEQTSQLKSFASDIQLFLGTRQINEAVFKEVDTIKERIKSVQNYEINFTLNPSIMALMNESDQFGKISVRTTTTNLPFKEAKLDQAQIELRVSDMTNIKNFCLQLKNKLEVKKRVGPCG</sequence>
<comment type="caution">
    <text evidence="4">The sequence shown here is derived from an EMBL/GenBank/DDBJ whole genome shotgun (WGS) entry which is preliminary data.</text>
</comment>
<dbReference type="PROSITE" id="PS50119">
    <property type="entry name" value="ZF_BBOX"/>
    <property type="match status" value="1"/>
</dbReference>
<dbReference type="GO" id="GO:0061630">
    <property type="term" value="F:ubiquitin protein ligase activity"/>
    <property type="evidence" value="ECO:0007669"/>
    <property type="project" value="TreeGrafter"/>
</dbReference>
<dbReference type="PANTHER" id="PTHR25462">
    <property type="entry name" value="BONUS, ISOFORM C-RELATED"/>
    <property type="match status" value="1"/>
</dbReference>
<evidence type="ECO:0000256" key="1">
    <source>
        <dbReference type="PROSITE-ProRule" id="PRU00024"/>
    </source>
</evidence>
<dbReference type="InterPro" id="IPR000315">
    <property type="entry name" value="Znf_B-box"/>
</dbReference>
<dbReference type="PANTHER" id="PTHR25462:SF296">
    <property type="entry name" value="MEIOTIC P26, ISOFORM F"/>
    <property type="match status" value="1"/>
</dbReference>
<accession>A0A8B6ELH3</accession>
<dbReference type="EMBL" id="UYJE01005241">
    <property type="protein sequence ID" value="VDI35513.1"/>
    <property type="molecule type" value="Genomic_DNA"/>
</dbReference>
<evidence type="ECO:0000259" key="3">
    <source>
        <dbReference type="PROSITE" id="PS50119"/>
    </source>
</evidence>
<protein>
    <recommendedName>
        <fullName evidence="3">B box-type domain-containing protein</fullName>
    </recommendedName>
</protein>
<keyword evidence="2" id="KW-0175">Coiled coil</keyword>
<dbReference type="SUPFAM" id="SSF57845">
    <property type="entry name" value="B-box zinc-binding domain"/>
    <property type="match status" value="1"/>
</dbReference>